<comment type="caution">
    <text evidence="2">The sequence shown here is derived from an EMBL/GenBank/DDBJ whole genome shotgun (WGS) entry which is preliminary data.</text>
</comment>
<reference evidence="2 3" key="1">
    <citation type="journal article" date="2003" name="Int. J. Syst. Evol. Microbiol.">
        <title>Bacillus nealsonii sp. nov., isolated from a spacecraft-assembly facility, whose spores are gamma-radiation resistant.</title>
        <authorList>
            <person name="Venkateswaran K."/>
            <person name="Kempf M."/>
            <person name="Chen F."/>
            <person name="Satomi M."/>
            <person name="Nicholson W."/>
            <person name="Kern R."/>
        </authorList>
    </citation>
    <scope>NUCLEOTIDE SEQUENCE [LARGE SCALE GENOMIC DNA]</scope>
    <source>
        <strain evidence="2 3">FO-92</strain>
    </source>
</reference>
<dbReference type="EMBL" id="PISE01000047">
    <property type="protein sequence ID" value="PKG22068.1"/>
    <property type="molecule type" value="Genomic_DNA"/>
</dbReference>
<protein>
    <submittedName>
        <fullName evidence="2">Uncharacterized protein</fullName>
    </submittedName>
</protein>
<gene>
    <name evidence="2" type="ORF">CWS01_19045</name>
</gene>
<accession>A0A2N0YXT5</accession>
<feature type="region of interest" description="Disordered" evidence="1">
    <location>
        <begin position="1"/>
        <end position="30"/>
    </location>
</feature>
<organism evidence="2 3">
    <name type="scientific">Niallia nealsonii</name>
    <dbReference type="NCBI Taxonomy" id="115979"/>
    <lineage>
        <taxon>Bacteria</taxon>
        <taxon>Bacillati</taxon>
        <taxon>Bacillota</taxon>
        <taxon>Bacilli</taxon>
        <taxon>Bacillales</taxon>
        <taxon>Bacillaceae</taxon>
        <taxon>Niallia</taxon>
    </lineage>
</organism>
<dbReference type="Proteomes" id="UP000233375">
    <property type="component" value="Unassembled WGS sequence"/>
</dbReference>
<keyword evidence="3" id="KW-1185">Reference proteome</keyword>
<dbReference type="AlphaFoldDB" id="A0A2N0YXT5"/>
<evidence type="ECO:0000313" key="3">
    <source>
        <dbReference type="Proteomes" id="UP000233375"/>
    </source>
</evidence>
<evidence type="ECO:0000313" key="2">
    <source>
        <dbReference type="EMBL" id="PKG22068.1"/>
    </source>
</evidence>
<sequence length="71" mass="8045">MRDSGISGTGDTTRKPPPAPRKASILERKSTCSVKSNKVYENSLFKRVGYKNRMDKRKQEIKGTEVFNRLG</sequence>
<proteinExistence type="predicted"/>
<evidence type="ECO:0000256" key="1">
    <source>
        <dbReference type="SAM" id="MobiDB-lite"/>
    </source>
</evidence>
<name>A0A2N0YXT5_9BACI</name>